<feature type="non-terminal residue" evidence="1">
    <location>
        <position position="1"/>
    </location>
</feature>
<dbReference type="Proteomes" id="UP000789702">
    <property type="component" value="Unassembled WGS sequence"/>
</dbReference>
<comment type="caution">
    <text evidence="1">The sequence shown here is derived from an EMBL/GenBank/DDBJ whole genome shotgun (WGS) entry which is preliminary data.</text>
</comment>
<name>A0ACA9NA20_9GLOM</name>
<sequence>QDILSNEEKIQSNSMEITQKEDNNLNPSPTNMEISFTKPAGDLTDKRRKTKANKSTAPKDIADIPRLKRRTLPLLENNRSKENILCDTKKSSGHGEVKSTTRKVATTEMQIETGVHSTEQKENIQNMIFEQILQRLNAIELWQNLVLVWAAQEGFDLVGLTETNIQERTGKFLMKDKDNYRGIWAGADMNKSKGSGVGLLISKRLEKYIGK</sequence>
<evidence type="ECO:0000313" key="2">
    <source>
        <dbReference type="Proteomes" id="UP000789702"/>
    </source>
</evidence>
<proteinExistence type="predicted"/>
<gene>
    <name evidence="1" type="ORF">DHETER_LOCUS8729</name>
</gene>
<dbReference type="EMBL" id="CAJVPU010014227">
    <property type="protein sequence ID" value="CAG8638499.1"/>
    <property type="molecule type" value="Genomic_DNA"/>
</dbReference>
<protein>
    <submittedName>
        <fullName evidence="1">6562_t:CDS:1</fullName>
    </submittedName>
</protein>
<evidence type="ECO:0000313" key="1">
    <source>
        <dbReference type="EMBL" id="CAG8638499.1"/>
    </source>
</evidence>
<accession>A0ACA9NA20</accession>
<keyword evidence="2" id="KW-1185">Reference proteome</keyword>
<organism evidence="1 2">
    <name type="scientific">Dentiscutata heterogama</name>
    <dbReference type="NCBI Taxonomy" id="1316150"/>
    <lineage>
        <taxon>Eukaryota</taxon>
        <taxon>Fungi</taxon>
        <taxon>Fungi incertae sedis</taxon>
        <taxon>Mucoromycota</taxon>
        <taxon>Glomeromycotina</taxon>
        <taxon>Glomeromycetes</taxon>
        <taxon>Diversisporales</taxon>
        <taxon>Gigasporaceae</taxon>
        <taxon>Dentiscutata</taxon>
    </lineage>
</organism>
<feature type="non-terminal residue" evidence="1">
    <location>
        <position position="211"/>
    </location>
</feature>
<reference evidence="1" key="1">
    <citation type="submission" date="2021-06" db="EMBL/GenBank/DDBJ databases">
        <authorList>
            <person name="Kallberg Y."/>
            <person name="Tangrot J."/>
            <person name="Rosling A."/>
        </authorList>
    </citation>
    <scope>NUCLEOTIDE SEQUENCE</scope>
    <source>
        <strain evidence="1">IL203A</strain>
    </source>
</reference>